<dbReference type="AlphaFoldDB" id="A0A2T6C6Y4"/>
<evidence type="ECO:0000313" key="2">
    <source>
        <dbReference type="EMBL" id="PTX64057.1"/>
    </source>
</evidence>
<dbReference type="Gene3D" id="3.10.450.40">
    <property type="match status" value="1"/>
</dbReference>
<comment type="caution">
    <text evidence="2">The sequence shown here is derived from an EMBL/GenBank/DDBJ whole genome shotgun (WGS) entry which is preliminary data.</text>
</comment>
<dbReference type="EMBL" id="QBKT01000001">
    <property type="protein sequence ID" value="PTX64057.1"/>
    <property type="molecule type" value="Genomic_DNA"/>
</dbReference>
<dbReference type="InterPro" id="IPR007048">
    <property type="entry name" value="IraD/Gp25-like"/>
</dbReference>
<reference evidence="2 3" key="1">
    <citation type="submission" date="2018-04" db="EMBL/GenBank/DDBJ databases">
        <title>Genomic Encyclopedia of Archaeal and Bacterial Type Strains, Phase II (KMG-II): from individual species to whole genera.</title>
        <authorList>
            <person name="Goeker M."/>
        </authorList>
    </citation>
    <scope>NUCLEOTIDE SEQUENCE [LARGE SCALE GENOMIC DNA]</scope>
    <source>
        <strain evidence="2 3">DSM 25731</strain>
    </source>
</reference>
<dbReference type="Proteomes" id="UP000244090">
    <property type="component" value="Unassembled WGS sequence"/>
</dbReference>
<dbReference type="SUPFAM" id="SSF160719">
    <property type="entry name" value="gpW/gp25-like"/>
    <property type="match status" value="1"/>
</dbReference>
<evidence type="ECO:0000313" key="3">
    <source>
        <dbReference type="Proteomes" id="UP000244090"/>
    </source>
</evidence>
<evidence type="ECO:0000259" key="1">
    <source>
        <dbReference type="Pfam" id="PF04965"/>
    </source>
</evidence>
<dbReference type="RefSeq" id="WP_108113599.1">
    <property type="nucleotide sequence ID" value="NZ_QBKT01000001.1"/>
</dbReference>
<gene>
    <name evidence="2" type="ORF">C8N46_101667</name>
</gene>
<accession>A0A2T6C6Y4</accession>
<name>A0A2T6C6Y4_9FLAO</name>
<keyword evidence="3" id="KW-1185">Reference proteome</keyword>
<protein>
    <recommendedName>
        <fullName evidence="1">IraD/Gp25-like domain-containing protein</fullName>
    </recommendedName>
</protein>
<dbReference type="Pfam" id="PF04965">
    <property type="entry name" value="GPW_gp25"/>
    <property type="match status" value="1"/>
</dbReference>
<organism evidence="2 3">
    <name type="scientific">Kordia periserrulae</name>
    <dbReference type="NCBI Taxonomy" id="701523"/>
    <lineage>
        <taxon>Bacteria</taxon>
        <taxon>Pseudomonadati</taxon>
        <taxon>Bacteroidota</taxon>
        <taxon>Flavobacteriia</taxon>
        <taxon>Flavobacteriales</taxon>
        <taxon>Flavobacteriaceae</taxon>
        <taxon>Kordia</taxon>
    </lineage>
</organism>
<dbReference type="OrthoDB" id="9802846at2"/>
<feature type="domain" description="IraD/Gp25-like" evidence="1">
    <location>
        <begin position="34"/>
        <end position="123"/>
    </location>
</feature>
<sequence length="142" mass="16549">MDRTSNIQKEFLGSGWSFPVTFSAENRQLQLTKYETNINEMINLIMQTTFGERPFSPQFGSGLQTFFFKEMRPTLQGEIREAIKTSLLNNEPRIKVMAVEVVFADLQSGLVEVTIDYIYNQTNTRHNYVYPFYIKEGTNLQR</sequence>
<proteinExistence type="predicted"/>